<gene>
    <name evidence="2" type="ORF">DF196_07730</name>
</gene>
<organism evidence="2 3">
    <name type="scientific">Bifidobacterium callitrichidarum</name>
    <dbReference type="NCBI Taxonomy" id="2052941"/>
    <lineage>
        <taxon>Bacteria</taxon>
        <taxon>Bacillati</taxon>
        <taxon>Actinomycetota</taxon>
        <taxon>Actinomycetes</taxon>
        <taxon>Bifidobacteriales</taxon>
        <taxon>Bifidobacteriaceae</taxon>
        <taxon>Bifidobacterium</taxon>
    </lineage>
</organism>
<comment type="caution">
    <text evidence="2">The sequence shown here is derived from an EMBL/GenBank/DDBJ whole genome shotgun (WGS) entry which is preliminary data.</text>
</comment>
<evidence type="ECO:0000259" key="1">
    <source>
        <dbReference type="Pfam" id="PF12728"/>
    </source>
</evidence>
<accession>A0A2U2N751</accession>
<dbReference type="EMBL" id="QFFM01000014">
    <property type="protein sequence ID" value="PWG65025.1"/>
    <property type="molecule type" value="Genomic_DNA"/>
</dbReference>
<sequence>MNPRTKLTTTQAARYVGLSKRQMERLRDNGAGPTWFRAGDSLNSPCMYEVADLDMWVKARKGAR</sequence>
<dbReference type="InterPro" id="IPR041657">
    <property type="entry name" value="HTH_17"/>
</dbReference>
<evidence type="ECO:0000313" key="3">
    <source>
        <dbReference type="Proteomes" id="UP000245876"/>
    </source>
</evidence>
<name>A0A2U2N751_9BIFI</name>
<dbReference type="Proteomes" id="UP000245876">
    <property type="component" value="Unassembled WGS sequence"/>
</dbReference>
<feature type="domain" description="Helix-turn-helix" evidence="1">
    <location>
        <begin position="7"/>
        <end position="60"/>
    </location>
</feature>
<protein>
    <recommendedName>
        <fullName evidence="1">Helix-turn-helix domain-containing protein</fullName>
    </recommendedName>
</protein>
<reference evidence="2 3" key="1">
    <citation type="journal article" date="2018" name="Int. J. Syst. Evol. Microbiol.">
        <title>Bifidobacterium callitrichidarum sp. nov. from the faeces of the emperor tamarin (Saguinus imperator).</title>
        <authorList>
            <person name="Modesto M."/>
            <person name="Michelini S."/>
            <person name="Sansosti M.C."/>
            <person name="De Filippo C."/>
            <person name="Cavalieri D."/>
            <person name="Qvirist L."/>
            <person name="Andlid T."/>
            <person name="Spiezio C."/>
            <person name="Sandri C."/>
            <person name="Pascarelli S."/>
            <person name="Sgorbati B."/>
            <person name="Mattarelli P."/>
        </authorList>
    </citation>
    <scope>NUCLEOTIDE SEQUENCE [LARGE SCALE GENOMIC DNA]</scope>
    <source>
        <strain evidence="2 3">TRI 5</strain>
    </source>
</reference>
<dbReference type="AlphaFoldDB" id="A0A2U2N751"/>
<keyword evidence="3" id="KW-1185">Reference proteome</keyword>
<evidence type="ECO:0000313" key="2">
    <source>
        <dbReference type="EMBL" id="PWG65025.1"/>
    </source>
</evidence>
<proteinExistence type="predicted"/>
<dbReference type="Pfam" id="PF12728">
    <property type="entry name" value="HTH_17"/>
    <property type="match status" value="1"/>
</dbReference>